<accession>A0A3E2N763</accession>
<dbReference type="AlphaFoldDB" id="A0A3E2N763"/>
<evidence type="ECO:0000256" key="1">
    <source>
        <dbReference type="SAM" id="Phobius"/>
    </source>
</evidence>
<dbReference type="InterPro" id="IPR032834">
    <property type="entry name" value="NatK-like_C"/>
</dbReference>
<dbReference type="Gene3D" id="3.30.565.10">
    <property type="entry name" value="Histidine kinase-like ATPase, C-terminal domain"/>
    <property type="match status" value="1"/>
</dbReference>
<feature type="transmembrane region" description="Helical" evidence="1">
    <location>
        <begin position="51"/>
        <end position="69"/>
    </location>
</feature>
<feature type="transmembrane region" description="Helical" evidence="1">
    <location>
        <begin position="26"/>
        <end position="45"/>
    </location>
</feature>
<dbReference type="Proteomes" id="UP000260680">
    <property type="component" value="Unassembled WGS sequence"/>
</dbReference>
<dbReference type="RefSeq" id="WP_117419017.1">
    <property type="nucleotide sequence ID" value="NZ_QOHO01000072.1"/>
</dbReference>
<keyword evidence="1" id="KW-0812">Transmembrane</keyword>
<feature type="transmembrane region" description="Helical" evidence="1">
    <location>
        <begin position="156"/>
        <end position="173"/>
    </location>
</feature>
<feature type="transmembrane region" description="Helical" evidence="1">
    <location>
        <begin position="179"/>
        <end position="206"/>
    </location>
</feature>
<evidence type="ECO:0000313" key="4">
    <source>
        <dbReference type="Proteomes" id="UP000260680"/>
    </source>
</evidence>
<feature type="transmembrane region" description="Helical" evidence="1">
    <location>
        <begin position="76"/>
        <end position="96"/>
    </location>
</feature>
<dbReference type="Pfam" id="PF14501">
    <property type="entry name" value="HATPase_c_5"/>
    <property type="match status" value="1"/>
</dbReference>
<sequence>MTYFIYTFTGGLCNYFSCVNLLPKKLSVLKSFLLFLYAFGSLFLFNHVYGQAGTFITLTGILIIVCIITKNDYLSLGCYLFGYLYIIAFNYLFMYIAGEVLKMDMISMLKHDIMNIAFSCLYCVYCGVTTKLIGIFIHKKLNISKYLTNQHMLKAILIDLFLLVFFFVFNFSYGERLGYNYGVIALNGIIFLLLFSITVFLMYSIYKVTMGEQAYKFRMAQYENLQSYTEKLENSYGIMRKFKHDYMNILSTMSGFMEENDMDGLIEYYEKRVLPISHSFSESDTKLGALSKIKDTAMKSLLSSKFIYTMEIGINLKIELTEIIDDLVMDTLDLSRIIGIFLDNSIEAAMDTNEKELYYCMFYRDNDLYIIIRNTSLPLSHAISQLCSHGISTKGEDRGVGLYNVSLILSNYNNIIWDTTYEEPYFTQKLILRKGVK</sequence>
<reference evidence="3 4" key="1">
    <citation type="submission" date="2018-07" db="EMBL/GenBank/DDBJ databases">
        <title>New species, Clostridium PI-S10-A1B.</title>
        <authorList>
            <person name="Krishna G."/>
            <person name="Summeta K."/>
            <person name="Shikha S."/>
            <person name="Prabhu P.B."/>
            <person name="Suresh K."/>
        </authorList>
    </citation>
    <scope>NUCLEOTIDE SEQUENCE [LARGE SCALE GENOMIC DNA]</scope>
    <source>
        <strain evidence="3 4">PI-S10-A1B</strain>
    </source>
</reference>
<feature type="domain" description="Sensor histidine kinase NatK-like C-terminal" evidence="2">
    <location>
        <begin position="329"/>
        <end position="432"/>
    </location>
</feature>
<feature type="transmembrane region" description="Helical" evidence="1">
    <location>
        <begin position="116"/>
        <end position="136"/>
    </location>
</feature>
<comment type="caution">
    <text evidence="3">The sequence shown here is derived from an EMBL/GenBank/DDBJ whole genome shotgun (WGS) entry which is preliminary data.</text>
</comment>
<dbReference type="EMBL" id="QOHO01000072">
    <property type="protein sequence ID" value="RFZ76838.1"/>
    <property type="molecule type" value="Genomic_DNA"/>
</dbReference>
<dbReference type="OrthoDB" id="1656061at2"/>
<organism evidence="3 4">
    <name type="scientific">Lacrimispora amygdalina</name>
    <dbReference type="NCBI Taxonomy" id="253257"/>
    <lineage>
        <taxon>Bacteria</taxon>
        <taxon>Bacillati</taxon>
        <taxon>Bacillota</taxon>
        <taxon>Clostridia</taxon>
        <taxon>Lachnospirales</taxon>
        <taxon>Lachnospiraceae</taxon>
        <taxon>Lacrimispora</taxon>
    </lineage>
</organism>
<dbReference type="PANTHER" id="PTHR40448:SF1">
    <property type="entry name" value="TWO-COMPONENT SENSOR HISTIDINE KINASE"/>
    <property type="match status" value="1"/>
</dbReference>
<dbReference type="SUPFAM" id="SSF55874">
    <property type="entry name" value="ATPase domain of HSP90 chaperone/DNA topoisomerase II/histidine kinase"/>
    <property type="match status" value="1"/>
</dbReference>
<dbReference type="GO" id="GO:0042802">
    <property type="term" value="F:identical protein binding"/>
    <property type="evidence" value="ECO:0007669"/>
    <property type="project" value="TreeGrafter"/>
</dbReference>
<evidence type="ECO:0000313" key="3">
    <source>
        <dbReference type="EMBL" id="RFZ76838.1"/>
    </source>
</evidence>
<protein>
    <submittedName>
        <fullName evidence="3">GHKL domain-containing protein</fullName>
    </submittedName>
</protein>
<evidence type="ECO:0000259" key="2">
    <source>
        <dbReference type="Pfam" id="PF14501"/>
    </source>
</evidence>
<dbReference type="InterPro" id="IPR036890">
    <property type="entry name" value="HATPase_C_sf"/>
</dbReference>
<proteinExistence type="predicted"/>
<keyword evidence="1" id="KW-0472">Membrane</keyword>
<keyword evidence="1" id="KW-1133">Transmembrane helix</keyword>
<gene>
    <name evidence="3" type="ORF">DS742_21470</name>
</gene>
<name>A0A3E2N763_9FIRM</name>
<dbReference type="PANTHER" id="PTHR40448">
    <property type="entry name" value="TWO-COMPONENT SENSOR HISTIDINE KINASE"/>
    <property type="match status" value="1"/>
</dbReference>